<keyword evidence="5" id="KW-0221">Differentiation</keyword>
<feature type="region of interest" description="Disordered" evidence="14">
    <location>
        <begin position="519"/>
        <end position="540"/>
    </location>
</feature>
<keyword evidence="10" id="KW-0943">RNA-mediated gene silencing</keyword>
<dbReference type="PROSITE" id="PS51192">
    <property type="entry name" value="HELICASE_ATP_BIND_1"/>
    <property type="match status" value="1"/>
</dbReference>
<dbReference type="PROSITE" id="PS50304">
    <property type="entry name" value="TUDOR"/>
    <property type="match status" value="2"/>
</dbReference>
<evidence type="ECO:0000256" key="6">
    <source>
        <dbReference type="ARBA" id="ARBA00022801"/>
    </source>
</evidence>
<reference evidence="18" key="1">
    <citation type="submission" date="2012-11" db="EMBL/GenBank/DDBJ databases">
        <authorList>
            <person name="Lucero-Rivera Y.E."/>
            <person name="Tovar-Ramirez D."/>
        </authorList>
    </citation>
    <scope>NUCLEOTIDE SEQUENCE</scope>
    <source>
        <tissue evidence="18">Salivary gland</tissue>
    </source>
</reference>
<evidence type="ECO:0000256" key="13">
    <source>
        <dbReference type="SAM" id="Coils"/>
    </source>
</evidence>
<keyword evidence="7 18" id="KW-0347">Helicase</keyword>
<feature type="region of interest" description="Disordered" evidence="14">
    <location>
        <begin position="578"/>
        <end position="654"/>
    </location>
</feature>
<dbReference type="SMART" id="SM00487">
    <property type="entry name" value="DEXDc"/>
    <property type="match status" value="1"/>
</dbReference>
<dbReference type="SUPFAM" id="SSF52540">
    <property type="entry name" value="P-loop containing nucleoside triphosphate hydrolases"/>
    <property type="match status" value="1"/>
</dbReference>
<dbReference type="EMBL" id="GACK01002242">
    <property type="protein sequence ID" value="JAA62792.1"/>
    <property type="molecule type" value="mRNA"/>
</dbReference>
<dbReference type="InterPro" id="IPR027417">
    <property type="entry name" value="P-loop_NTPase"/>
</dbReference>
<dbReference type="Gene3D" id="2.40.50.90">
    <property type="match status" value="3"/>
</dbReference>
<evidence type="ECO:0000256" key="7">
    <source>
        <dbReference type="ARBA" id="ARBA00022806"/>
    </source>
</evidence>
<dbReference type="GO" id="GO:0042078">
    <property type="term" value="P:germ-line stem cell division"/>
    <property type="evidence" value="ECO:0007669"/>
    <property type="project" value="TreeGrafter"/>
</dbReference>
<feature type="domain" description="Tudor" evidence="15">
    <location>
        <begin position="1552"/>
        <end position="1610"/>
    </location>
</feature>
<evidence type="ECO:0000256" key="10">
    <source>
        <dbReference type="ARBA" id="ARBA00023158"/>
    </source>
</evidence>
<dbReference type="Gene3D" id="3.40.50.300">
    <property type="entry name" value="P-loop containing nucleotide triphosphate hydrolases"/>
    <property type="match status" value="1"/>
</dbReference>
<evidence type="ECO:0000256" key="5">
    <source>
        <dbReference type="ARBA" id="ARBA00022782"/>
    </source>
</evidence>
<organism evidence="18">
    <name type="scientific">Rhipicephalus pulchellus</name>
    <name type="common">Yellow backed tick</name>
    <name type="synonym">Dermacentor pulchellus</name>
    <dbReference type="NCBI Taxonomy" id="72859"/>
    <lineage>
        <taxon>Eukaryota</taxon>
        <taxon>Metazoa</taxon>
        <taxon>Ecdysozoa</taxon>
        <taxon>Arthropoda</taxon>
        <taxon>Chelicerata</taxon>
        <taxon>Arachnida</taxon>
        <taxon>Acari</taxon>
        <taxon>Parasitiformes</taxon>
        <taxon>Ixodida</taxon>
        <taxon>Ixodoidea</taxon>
        <taxon>Ixodidae</taxon>
        <taxon>Rhipicephalinae</taxon>
        <taxon>Rhipicephalus</taxon>
        <taxon>Rhipicephalus</taxon>
    </lineage>
</organism>
<dbReference type="GO" id="GO:0031047">
    <property type="term" value="P:regulatory ncRNA-mediated gene silencing"/>
    <property type="evidence" value="ECO:0007669"/>
    <property type="project" value="UniProtKB-KW"/>
</dbReference>
<reference evidence="18" key="2">
    <citation type="journal article" date="2015" name="J. Proteomics">
        <title>Sexual differences in the sialomes of the zebra tick, Rhipicephalus pulchellus.</title>
        <authorList>
            <person name="Tan A.W."/>
            <person name="Francischetti I.M."/>
            <person name="Slovak M."/>
            <person name="Kini R.M."/>
            <person name="Ribeiro J.M."/>
        </authorList>
    </citation>
    <scope>NUCLEOTIDE SEQUENCE</scope>
    <source>
        <tissue evidence="18">Salivary gland</tissue>
    </source>
</reference>
<feature type="compositionally biased region" description="Polar residues" evidence="14">
    <location>
        <begin position="636"/>
        <end position="653"/>
    </location>
</feature>
<evidence type="ECO:0000256" key="2">
    <source>
        <dbReference type="ARBA" id="ARBA00022473"/>
    </source>
</evidence>
<dbReference type="InterPro" id="IPR008978">
    <property type="entry name" value="HSP20-like_chaperone"/>
</dbReference>
<dbReference type="InterPro" id="IPR002999">
    <property type="entry name" value="Tudor"/>
</dbReference>
<keyword evidence="11" id="KW-0469">Meiosis</keyword>
<keyword evidence="6" id="KW-0378">Hydrolase</keyword>
<dbReference type="GO" id="GO:0005524">
    <property type="term" value="F:ATP binding"/>
    <property type="evidence" value="ECO:0007669"/>
    <property type="project" value="UniProtKB-KW"/>
</dbReference>
<evidence type="ECO:0000256" key="9">
    <source>
        <dbReference type="ARBA" id="ARBA00022871"/>
    </source>
</evidence>
<dbReference type="Gene3D" id="2.60.40.790">
    <property type="match status" value="1"/>
</dbReference>
<evidence type="ECO:0000256" key="4">
    <source>
        <dbReference type="ARBA" id="ARBA00022741"/>
    </source>
</evidence>
<evidence type="ECO:0000313" key="18">
    <source>
        <dbReference type="EMBL" id="JAA62792.1"/>
    </source>
</evidence>
<keyword evidence="8" id="KW-0067">ATP-binding</keyword>
<dbReference type="InterPro" id="IPR011545">
    <property type="entry name" value="DEAD/DEAH_box_helicase_dom"/>
</dbReference>
<dbReference type="Gene3D" id="2.30.30.140">
    <property type="match status" value="3"/>
</dbReference>
<dbReference type="GO" id="GO:0003676">
    <property type="term" value="F:nucleic acid binding"/>
    <property type="evidence" value="ECO:0007669"/>
    <property type="project" value="InterPro"/>
</dbReference>
<feature type="non-terminal residue" evidence="18">
    <location>
        <position position="1"/>
    </location>
</feature>
<evidence type="ECO:0000256" key="3">
    <source>
        <dbReference type="ARBA" id="ARBA00022737"/>
    </source>
</evidence>
<keyword evidence="9" id="KW-0744">Spermatogenesis</keyword>
<keyword evidence="4" id="KW-0547">Nucleotide-binding</keyword>
<keyword evidence="2" id="KW-0217">Developmental protein</keyword>
<feature type="domain" description="Tudor" evidence="15">
    <location>
        <begin position="121"/>
        <end position="183"/>
    </location>
</feature>
<dbReference type="SMART" id="SM00333">
    <property type="entry name" value="TUDOR"/>
    <property type="match status" value="3"/>
</dbReference>
<evidence type="ECO:0000259" key="17">
    <source>
        <dbReference type="PROSITE" id="PS51203"/>
    </source>
</evidence>
<dbReference type="Pfam" id="PF00567">
    <property type="entry name" value="TUDOR"/>
    <property type="match status" value="2"/>
</dbReference>
<feature type="domain" description="CS" evidence="17">
    <location>
        <begin position="1930"/>
        <end position="2017"/>
    </location>
</feature>
<dbReference type="GO" id="GO:0007283">
    <property type="term" value="P:spermatogenesis"/>
    <property type="evidence" value="ECO:0007669"/>
    <property type="project" value="UniProtKB-KW"/>
</dbReference>
<dbReference type="Pfam" id="PF04969">
    <property type="entry name" value="CS"/>
    <property type="match status" value="1"/>
</dbReference>
<feature type="region of interest" description="Disordered" evidence="14">
    <location>
        <begin position="1715"/>
        <end position="1745"/>
    </location>
</feature>
<name>L7MG34_RHIPC</name>
<feature type="domain" description="Helicase ATP-binding" evidence="16">
    <location>
        <begin position="797"/>
        <end position="989"/>
    </location>
</feature>
<evidence type="ECO:0000256" key="12">
    <source>
        <dbReference type="ARBA" id="ARBA00047984"/>
    </source>
</evidence>
<evidence type="ECO:0000259" key="16">
    <source>
        <dbReference type="PROSITE" id="PS51192"/>
    </source>
</evidence>
<evidence type="ECO:0000256" key="1">
    <source>
        <dbReference type="ARBA" id="ARBA00012552"/>
    </source>
</evidence>
<dbReference type="InterPro" id="IPR014001">
    <property type="entry name" value="Helicase_ATP-bd"/>
</dbReference>
<dbReference type="CDD" id="cd20435">
    <property type="entry name" value="Tudor_TDRD12_rpt2"/>
    <property type="match status" value="1"/>
</dbReference>
<evidence type="ECO:0000256" key="14">
    <source>
        <dbReference type="SAM" id="MobiDB-lite"/>
    </source>
</evidence>
<dbReference type="PANTHER" id="PTHR22655">
    <property type="entry name" value="ATP-DEPENDENT RNA HELICASE TDRD12-RELATED"/>
    <property type="match status" value="1"/>
</dbReference>
<evidence type="ECO:0000259" key="15">
    <source>
        <dbReference type="PROSITE" id="PS50304"/>
    </source>
</evidence>
<keyword evidence="3" id="KW-0677">Repeat</keyword>
<evidence type="ECO:0000256" key="11">
    <source>
        <dbReference type="ARBA" id="ARBA00023254"/>
    </source>
</evidence>
<dbReference type="GO" id="GO:0016787">
    <property type="term" value="F:hydrolase activity"/>
    <property type="evidence" value="ECO:0007669"/>
    <property type="project" value="UniProtKB-KW"/>
</dbReference>
<feature type="coiled-coil region" evidence="13">
    <location>
        <begin position="927"/>
        <end position="954"/>
    </location>
</feature>
<dbReference type="PROSITE" id="PS51203">
    <property type="entry name" value="CS"/>
    <property type="match status" value="1"/>
</dbReference>
<dbReference type="SUPFAM" id="SSF63748">
    <property type="entry name" value="Tudor/PWWP/MBT"/>
    <property type="match status" value="3"/>
</dbReference>
<feature type="compositionally biased region" description="Polar residues" evidence="14">
    <location>
        <begin position="522"/>
        <end position="531"/>
    </location>
</feature>
<feature type="region of interest" description="Disordered" evidence="14">
    <location>
        <begin position="1759"/>
        <end position="1798"/>
    </location>
</feature>
<dbReference type="InterPro" id="IPR035437">
    <property type="entry name" value="SNase_OB-fold_sf"/>
</dbReference>
<dbReference type="InterPro" id="IPR007052">
    <property type="entry name" value="CS_dom"/>
</dbReference>
<dbReference type="PANTHER" id="PTHR22655:SF2">
    <property type="entry name" value="ATP-DEPENDENT RNA HELICASE TDRD12-RELATED"/>
    <property type="match status" value="1"/>
</dbReference>
<dbReference type="EC" id="3.6.4.13" evidence="1"/>
<dbReference type="Pfam" id="PF00270">
    <property type="entry name" value="DEAD"/>
    <property type="match status" value="1"/>
</dbReference>
<comment type="catalytic activity">
    <reaction evidence="12">
        <text>ATP + H2O = ADP + phosphate + H(+)</text>
        <dbReference type="Rhea" id="RHEA:13065"/>
        <dbReference type="ChEBI" id="CHEBI:15377"/>
        <dbReference type="ChEBI" id="CHEBI:15378"/>
        <dbReference type="ChEBI" id="CHEBI:30616"/>
        <dbReference type="ChEBI" id="CHEBI:43474"/>
        <dbReference type="ChEBI" id="CHEBI:456216"/>
        <dbReference type="EC" id="3.6.4.13"/>
    </reaction>
</comment>
<feature type="compositionally biased region" description="Acidic residues" evidence="14">
    <location>
        <begin position="1761"/>
        <end position="1775"/>
    </location>
</feature>
<dbReference type="GO" id="GO:0005737">
    <property type="term" value="C:cytoplasm"/>
    <property type="evidence" value="ECO:0007669"/>
    <property type="project" value="UniProtKB-ARBA"/>
</dbReference>
<dbReference type="GO" id="GO:0003724">
    <property type="term" value="F:RNA helicase activity"/>
    <property type="evidence" value="ECO:0007669"/>
    <property type="project" value="UniProtKB-EC"/>
</dbReference>
<accession>L7MG34</accession>
<proteinExistence type="evidence at transcript level"/>
<dbReference type="SUPFAM" id="SSF49764">
    <property type="entry name" value="HSP20-like chaperones"/>
    <property type="match status" value="1"/>
</dbReference>
<evidence type="ECO:0000256" key="8">
    <source>
        <dbReference type="ARBA" id="ARBA00022840"/>
    </source>
</evidence>
<feature type="compositionally biased region" description="Basic and acidic residues" evidence="14">
    <location>
        <begin position="1715"/>
        <end position="1724"/>
    </location>
</feature>
<protein>
    <recommendedName>
        <fullName evidence="1">RNA helicase</fullName>
        <ecNumber evidence="1">3.6.4.13</ecNumber>
    </recommendedName>
</protein>
<sequence length="2105" mass="233652">LACDSAVFERVHFISSLTTVAIVLFQAKAQCCAFVSRDVVGERFRLQKIVKLVGTMEAYRNSEGWKPRVNVLVLKVTSPTCFSIREALGLQMSQIGRDFVCMESNMEQYMGKWEPLNSTHPPDIGSVVLLKKQTDTELYRARVDKIVDTSSDYKVEVTLVDYGQTLLVDRKELRKVSRKKILKVPFQCIEFSLLGLRPLHRATSEAGTSLEHVSGDSWDDATTEYVKSAVKSAKSVQVEVLGRTVSGGLYGKLHLECKKKVISLDEELVSLNYAFLDSDAGSEEILLEDDKSLLGTSTDEQHMTQKAVVNTTAKSFNVRKKPRQKNTSAAMPEVHDAWVSSSSTEVIPAEILPAEVPQPASTCTMAASAPLEEPSALTSLHQEPNVDAEKRDGLVLTHSHEAEFGIPTLDSAPNEGAVQVTNTCQTVCLMSEGKLEGSIDSHPTKEVHMPGTVAKGHKQQLLKQLGTKTVTSKVSPSELHAAELKDLGNGADKAHDLLVYRSAGRGVVLLQAKSPASKIITEPQSSNPVNRQNKKPVQDCQRGFASERMGTGRNRESQASSKAAKLWDLLQKKDRALSEPHLQSLRSAFKKPQVTDKVTGHVKSDETTAETASRGKDDGQTPTNNVDLPTPEAPSCVNSSKSQPTSEKTASNKTVDESIDYRDFMSPCHIVEEIVDPDVEEAKWNLKFDTEVPDLAAINVCRAPEDFRHHDFQSFTEVPQDLDPYAEFEDAPYFSASFDSCKLPAQLACSRVRAVCHGIMAPKPMTHLDHTHFDASLKERLHSLGFRSPSCIQSVVWPAVLTGRNVVAVATPHTGKTLAYLIPLVSRMLTETDYHQLPTGCGPLMLILTSTWQGAHRIYEQVNLLVEEDTKCPKCCVLYAGGSEDGKEIPIINGCDILVATPHSFLRFLNNYERMIVNMYRCCHLVLDDGERLLEKYTAEVTAVLEEFRECQKERQSCLHISQIIVCSTMWTSGLNWFLLTYLAQQTPLVIFSSFSEAAVYAAVPTVACYVEPHSQNDALLKIVKANVGRKVVVCAAGRETAIAAHHLFVSQDLYSLLLHDELPGAKISEVSSEWTSEHAKVDMPILVIQDKVLPLTNIRDAAVLVHYDIPELSQFNFGFRYSCIADHMRSFRNKEDFYTPEGPVAHMILSSNNRSISVQLVEFLNRLGSKVPDGLVQLASEEEEMRVSSSAELPLCPDLKAFGRCERQSSESRCSYRHQILPKADHAPCWSYLPSQGNVRIAITKVTSASHFYAQILQQWNKPSGSASGNEPDVKENLELQEAMSLLNEYFSNVENCAPLDEKATPTAGQVYGLEASSDQFERVLVTSVTSSTSAPASVTVTHLDYGGQSTVSASRLFHLPPKLTTIRPLAVEVYCCGMQPPDGDLSWTFQADFRAHNLFFRKELVGEIVLRLGNTLWLDRLVFQEKLRFADARVSLRNLRTTLVKEGFASTNPSHMERLRKMATDAGVTVPSLPAEVAGQSSFNSGLDATLKHPCTTHLDTMDYNHVYLWKAMSPSHFYVQPCKFITNLDELEKNIEIAVQRQTLRKLKSVHTGVLCIAHCSNNGWYRGEVQEILNDEEVVVSFHDYGDSETCRRNDLLEPLPWMMLLPYQALLCSLAGIGPTSEEWSPKAQCVLEDFGYDDNNFNRALCLRVARKRAGDRPGTSHYEVFLFDSCSSGRISANDVLVRQGLAVLTELPKLDFDISVPHESAFQKDEVVQKSESDDDDDWMTSDSKESQKENVFSSLSNALQEILAQAPSEDEMASNDETEDEAATALSTRDPVHGSNKFTDRDGPSKAIAADLEDEELIHKEGSSMHENSACLSTATPSSAKSCHDDSSHENGGVAYLSKATSATADLISHRESTTPTDTTCLSNTKDADVVASTLRQHSDKKRASKKKKKRAARVSWQDAVKAGLQTLDSQFKTESSRQPTVSWWQDRNFVYVDVSVMSATDYTLNLTASTLCLRITTEKQEYLLHEKLYAAIEPTQSNLTMKVKSLAVKLKKAKAELKWKSLTRHKRKMPHIRYDLDHVGLSDSDDDIIIASKACKDPSYTGPDPNAEVLPYDPVAHKERTMDIEAAKVIDDFPDEVYYNLDPNNIFEDLD</sequence>
<dbReference type="GO" id="GO:0051321">
    <property type="term" value="P:meiotic cell cycle"/>
    <property type="evidence" value="ECO:0007669"/>
    <property type="project" value="UniProtKB-KW"/>
</dbReference>
<keyword evidence="13" id="KW-0175">Coiled coil</keyword>